<comment type="similarity">
    <text evidence="1">Belongs to the LanC-like protein family.</text>
</comment>
<dbReference type="InterPro" id="IPR020464">
    <property type="entry name" value="LanC-like_prot_euk"/>
</dbReference>
<dbReference type="SUPFAM" id="SSF158745">
    <property type="entry name" value="LanC-like"/>
    <property type="match status" value="1"/>
</dbReference>
<evidence type="ECO:0000313" key="3">
    <source>
        <dbReference type="EMBL" id="GBB94672.1"/>
    </source>
</evidence>
<dbReference type="Pfam" id="PF05147">
    <property type="entry name" value="LANC_like"/>
    <property type="match status" value="1"/>
</dbReference>
<sequence>MTERYLENILDLPNINEANPETFDHFVKLNTEKILFNYPISHYSRDYDVYVGYAGIAFTYFHLHQLNPNLIIAGDKVGLLCTTYLSAALSAVKETTAKHVGFLGSHVGPLALAVVVYHTIENKSDEALNYMNLILDKYHPLAIKEDSNELLYGRAGYIYALKFIQNHCFDNEKIMQKLTDEKIKEIFELIIVEGQKGGADSDSVEKPPLMWNWKGKKYLGAVHGIAGIITILLQFKNLAEPYLNDLFQTMEWLTRNAFENGNYPSSLSSSGDHLVQVCHGAPGIVPAFLKIYELYPTHAVSSTLLSAAIKSSDLIWERGILKKGLTGLCHNALGNAYSFLLLYLATKSEEQLRRALAFGFYASRWEKEIEKKRIKVPDRPWSLWEGLAGGVIFWGDLSTVLKDLKINQELKVTREKILGFPCFTDL</sequence>
<evidence type="ECO:0000256" key="2">
    <source>
        <dbReference type="PIRSR" id="PIRSR607822-1"/>
    </source>
</evidence>
<dbReference type="PANTHER" id="PTHR12736:SF7">
    <property type="entry name" value="LANC-LIKE PROTEIN 3"/>
    <property type="match status" value="1"/>
</dbReference>
<dbReference type="SMART" id="SM01260">
    <property type="entry name" value="LANC_like"/>
    <property type="match status" value="1"/>
</dbReference>
<comment type="caution">
    <text evidence="3">The sequence shown here is derived from an EMBL/GenBank/DDBJ whole genome shotgun (WGS) entry which is preliminary data.</text>
</comment>
<keyword evidence="2" id="KW-0479">Metal-binding</keyword>
<dbReference type="InterPro" id="IPR007822">
    <property type="entry name" value="LANC-like"/>
</dbReference>
<dbReference type="Proteomes" id="UP000247702">
    <property type="component" value="Unassembled WGS sequence"/>
</dbReference>
<name>A0A2Z6R1I2_9GLOM</name>
<organism evidence="3 4">
    <name type="scientific">Rhizophagus clarus</name>
    <dbReference type="NCBI Taxonomy" id="94130"/>
    <lineage>
        <taxon>Eukaryota</taxon>
        <taxon>Fungi</taxon>
        <taxon>Fungi incertae sedis</taxon>
        <taxon>Mucoromycota</taxon>
        <taxon>Glomeromycotina</taxon>
        <taxon>Glomeromycetes</taxon>
        <taxon>Glomerales</taxon>
        <taxon>Glomeraceae</taxon>
        <taxon>Rhizophagus</taxon>
    </lineage>
</organism>
<dbReference type="CDD" id="cd04794">
    <property type="entry name" value="euk_LANCL"/>
    <property type="match status" value="1"/>
</dbReference>
<dbReference type="GO" id="GO:0005975">
    <property type="term" value="P:carbohydrate metabolic process"/>
    <property type="evidence" value="ECO:0007669"/>
    <property type="project" value="InterPro"/>
</dbReference>
<reference evidence="3 4" key="1">
    <citation type="submission" date="2017-11" db="EMBL/GenBank/DDBJ databases">
        <title>The genome of Rhizophagus clarus HR1 reveals common genetic basis of auxotrophy among arbuscular mycorrhizal fungi.</title>
        <authorList>
            <person name="Kobayashi Y."/>
        </authorList>
    </citation>
    <scope>NUCLEOTIDE SEQUENCE [LARGE SCALE GENOMIC DNA]</scope>
    <source>
        <strain evidence="3 4">HR1</strain>
    </source>
</reference>
<dbReference type="PANTHER" id="PTHR12736">
    <property type="entry name" value="LANC-LIKE PROTEIN"/>
    <property type="match status" value="1"/>
</dbReference>
<feature type="binding site" evidence="2">
    <location>
        <position position="330"/>
    </location>
    <ligand>
        <name>Zn(2+)</name>
        <dbReference type="ChEBI" id="CHEBI:29105"/>
    </ligand>
</feature>
<dbReference type="PRINTS" id="PR01950">
    <property type="entry name" value="LANCSUPER"/>
</dbReference>
<evidence type="ECO:0000256" key="1">
    <source>
        <dbReference type="ARBA" id="ARBA00007179"/>
    </source>
</evidence>
<dbReference type="InterPro" id="IPR012341">
    <property type="entry name" value="6hp_glycosidase-like_sf"/>
</dbReference>
<feature type="binding site" evidence="2">
    <location>
        <position position="278"/>
    </location>
    <ligand>
        <name>Zn(2+)</name>
        <dbReference type="ChEBI" id="CHEBI:29105"/>
    </ligand>
</feature>
<accession>A0A2Z6R1I2</accession>
<dbReference type="EMBL" id="BEXD01001557">
    <property type="protein sequence ID" value="GBB94672.1"/>
    <property type="molecule type" value="Genomic_DNA"/>
</dbReference>
<protein>
    <recommendedName>
        <fullName evidence="5">Lanthionine synthetase C-like protein</fullName>
    </recommendedName>
</protein>
<feature type="binding site" evidence="2">
    <location>
        <position position="329"/>
    </location>
    <ligand>
        <name>Zn(2+)</name>
        <dbReference type="ChEBI" id="CHEBI:29105"/>
    </ligand>
</feature>
<evidence type="ECO:0008006" key="5">
    <source>
        <dbReference type="Google" id="ProtNLM"/>
    </source>
</evidence>
<dbReference type="GO" id="GO:0031179">
    <property type="term" value="P:peptide modification"/>
    <property type="evidence" value="ECO:0007669"/>
    <property type="project" value="InterPro"/>
</dbReference>
<proteinExistence type="inferred from homology"/>
<dbReference type="GO" id="GO:0046872">
    <property type="term" value="F:metal ion binding"/>
    <property type="evidence" value="ECO:0007669"/>
    <property type="project" value="UniProtKB-KW"/>
</dbReference>
<evidence type="ECO:0000313" key="4">
    <source>
        <dbReference type="Proteomes" id="UP000247702"/>
    </source>
</evidence>
<dbReference type="PRINTS" id="PR01951">
    <property type="entry name" value="LANCEUKARYTE"/>
</dbReference>
<gene>
    <name evidence="3" type="ORF">RclHR1_00240020</name>
</gene>
<dbReference type="AlphaFoldDB" id="A0A2Z6R1I2"/>
<dbReference type="GO" id="GO:0005886">
    <property type="term" value="C:plasma membrane"/>
    <property type="evidence" value="ECO:0007669"/>
    <property type="project" value="TreeGrafter"/>
</dbReference>
<keyword evidence="2" id="KW-0862">Zinc</keyword>
<keyword evidence="4" id="KW-1185">Reference proteome</keyword>
<dbReference type="Gene3D" id="1.50.10.10">
    <property type="match status" value="1"/>
</dbReference>